<reference evidence="3" key="2">
    <citation type="submission" date="2020-11" db="EMBL/GenBank/DDBJ databases">
        <authorList>
            <consortium name="DOE Joint Genome Institute"/>
            <person name="Kuo A."/>
            <person name="Miyauchi S."/>
            <person name="Kiss E."/>
            <person name="Drula E."/>
            <person name="Kohler A."/>
            <person name="Sanchez-Garcia M."/>
            <person name="Andreopoulos B."/>
            <person name="Barry K.W."/>
            <person name="Bonito G."/>
            <person name="Buee M."/>
            <person name="Carver A."/>
            <person name="Chen C."/>
            <person name="Cichocki N."/>
            <person name="Clum A."/>
            <person name="Culley D."/>
            <person name="Crous P.W."/>
            <person name="Fauchery L."/>
            <person name="Girlanda M."/>
            <person name="Hayes R."/>
            <person name="Keri Z."/>
            <person name="Labutti K."/>
            <person name="Lipzen A."/>
            <person name="Lombard V."/>
            <person name="Magnuson J."/>
            <person name="Maillard F."/>
            <person name="Morin E."/>
            <person name="Murat C."/>
            <person name="Nolan M."/>
            <person name="Ohm R."/>
            <person name="Pangilinan J."/>
            <person name="Pereira M."/>
            <person name="Perotto S."/>
            <person name="Peter M."/>
            <person name="Riley R."/>
            <person name="Sitrit Y."/>
            <person name="Stielow B."/>
            <person name="Szollosi G."/>
            <person name="Zifcakova L."/>
            <person name="Stursova M."/>
            <person name="Spatafora J.W."/>
            <person name="Tedersoo L."/>
            <person name="Vaario L.-M."/>
            <person name="Yamada A."/>
            <person name="Yan M."/>
            <person name="Wang P."/>
            <person name="Xu J."/>
            <person name="Bruns T."/>
            <person name="Baldrian P."/>
            <person name="Vilgalys R."/>
            <person name="Henrissat B."/>
            <person name="Grigoriev I.V."/>
            <person name="Hibbett D."/>
            <person name="Nagy L.G."/>
            <person name="Martin F.M."/>
        </authorList>
    </citation>
    <scope>NUCLEOTIDE SEQUENCE</scope>
    <source>
        <strain evidence="3">UH-Tt-Lm1</strain>
    </source>
</reference>
<name>A0A9P6HGI9_9AGAM</name>
<dbReference type="Proteomes" id="UP000736335">
    <property type="component" value="Unassembled WGS sequence"/>
</dbReference>
<feature type="compositionally biased region" description="Basic and acidic residues" evidence="1">
    <location>
        <begin position="357"/>
        <end position="367"/>
    </location>
</feature>
<comment type="caution">
    <text evidence="3">The sequence shown here is derived from an EMBL/GenBank/DDBJ whole genome shotgun (WGS) entry which is preliminary data.</text>
</comment>
<keyword evidence="2" id="KW-0472">Membrane</keyword>
<keyword evidence="2" id="KW-1133">Transmembrane helix</keyword>
<keyword evidence="2" id="KW-0812">Transmembrane</keyword>
<feature type="transmembrane region" description="Helical" evidence="2">
    <location>
        <begin position="154"/>
        <end position="181"/>
    </location>
</feature>
<feature type="compositionally biased region" description="Polar residues" evidence="1">
    <location>
        <begin position="331"/>
        <end position="356"/>
    </location>
</feature>
<sequence>MGLNADVDGIAVAVTNVVVIVCLRILITWSPGDVGTGVQASFLQIYSVLLSTLLSVNRQQLSIGDVYFALTLTSPPLAAYLVVASICEFLGIKTDLYKRVKSYRRIIYFLGVSIMPLWLGVTAVLYFSDCAFTDSTLMATDSTFRAWLGELASYAWNLILPGVCPFIYVGLIGVFPTLFLFRRWPLLAAEVRPCLRSKPWGWLRLPCTFIMGAWRIIDRNHKWFIYVLFAYLDISWGVQIISIAIRSYNSGYVLSYGQVLSVFSAVPPLISTIDFIHSCRWDLLRVVQTLPRHCRAEVVYLVTGKETDHLTHDSNQLPITAPQKAPHSLSPEESQQSGDPTGPLDNSNDDVISVDTSHTDGFTEHRK</sequence>
<organism evidence="3 4">
    <name type="scientific">Thelephora terrestris</name>
    <dbReference type="NCBI Taxonomy" id="56493"/>
    <lineage>
        <taxon>Eukaryota</taxon>
        <taxon>Fungi</taxon>
        <taxon>Dikarya</taxon>
        <taxon>Basidiomycota</taxon>
        <taxon>Agaricomycotina</taxon>
        <taxon>Agaricomycetes</taxon>
        <taxon>Thelephorales</taxon>
        <taxon>Thelephoraceae</taxon>
        <taxon>Thelephora</taxon>
    </lineage>
</organism>
<feature type="transmembrane region" description="Helical" evidence="2">
    <location>
        <begin position="7"/>
        <end position="27"/>
    </location>
</feature>
<accession>A0A9P6HGI9</accession>
<gene>
    <name evidence="3" type="ORF">BJ322DRAFT_830956</name>
</gene>
<dbReference type="OrthoDB" id="3234297at2759"/>
<evidence type="ECO:0000313" key="3">
    <source>
        <dbReference type="EMBL" id="KAF9785438.1"/>
    </source>
</evidence>
<feature type="transmembrane region" description="Helical" evidence="2">
    <location>
        <begin position="223"/>
        <end position="245"/>
    </location>
</feature>
<keyword evidence="4" id="KW-1185">Reference proteome</keyword>
<feature type="region of interest" description="Disordered" evidence="1">
    <location>
        <begin position="311"/>
        <end position="367"/>
    </location>
</feature>
<evidence type="ECO:0000256" key="2">
    <source>
        <dbReference type="SAM" id="Phobius"/>
    </source>
</evidence>
<protein>
    <submittedName>
        <fullName evidence="3">Uncharacterized protein</fullName>
    </submittedName>
</protein>
<evidence type="ECO:0000256" key="1">
    <source>
        <dbReference type="SAM" id="MobiDB-lite"/>
    </source>
</evidence>
<dbReference type="EMBL" id="WIUZ02000007">
    <property type="protein sequence ID" value="KAF9785438.1"/>
    <property type="molecule type" value="Genomic_DNA"/>
</dbReference>
<reference evidence="3" key="1">
    <citation type="journal article" date="2020" name="Nat. Commun.">
        <title>Large-scale genome sequencing of mycorrhizal fungi provides insights into the early evolution of symbiotic traits.</title>
        <authorList>
            <person name="Miyauchi S."/>
            <person name="Kiss E."/>
            <person name="Kuo A."/>
            <person name="Drula E."/>
            <person name="Kohler A."/>
            <person name="Sanchez-Garcia M."/>
            <person name="Morin E."/>
            <person name="Andreopoulos B."/>
            <person name="Barry K.W."/>
            <person name="Bonito G."/>
            <person name="Buee M."/>
            <person name="Carver A."/>
            <person name="Chen C."/>
            <person name="Cichocki N."/>
            <person name="Clum A."/>
            <person name="Culley D."/>
            <person name="Crous P.W."/>
            <person name="Fauchery L."/>
            <person name="Girlanda M."/>
            <person name="Hayes R.D."/>
            <person name="Keri Z."/>
            <person name="LaButti K."/>
            <person name="Lipzen A."/>
            <person name="Lombard V."/>
            <person name="Magnuson J."/>
            <person name="Maillard F."/>
            <person name="Murat C."/>
            <person name="Nolan M."/>
            <person name="Ohm R.A."/>
            <person name="Pangilinan J."/>
            <person name="Pereira M.F."/>
            <person name="Perotto S."/>
            <person name="Peter M."/>
            <person name="Pfister S."/>
            <person name="Riley R."/>
            <person name="Sitrit Y."/>
            <person name="Stielow J.B."/>
            <person name="Szollosi G."/>
            <person name="Zifcakova L."/>
            <person name="Stursova M."/>
            <person name="Spatafora J.W."/>
            <person name="Tedersoo L."/>
            <person name="Vaario L.M."/>
            <person name="Yamada A."/>
            <person name="Yan M."/>
            <person name="Wang P."/>
            <person name="Xu J."/>
            <person name="Bruns T."/>
            <person name="Baldrian P."/>
            <person name="Vilgalys R."/>
            <person name="Dunand C."/>
            <person name="Henrissat B."/>
            <person name="Grigoriev I.V."/>
            <person name="Hibbett D."/>
            <person name="Nagy L.G."/>
            <person name="Martin F.M."/>
        </authorList>
    </citation>
    <scope>NUCLEOTIDE SEQUENCE</scope>
    <source>
        <strain evidence="3">UH-Tt-Lm1</strain>
    </source>
</reference>
<feature type="transmembrane region" description="Helical" evidence="2">
    <location>
        <begin position="106"/>
        <end position="128"/>
    </location>
</feature>
<dbReference type="AlphaFoldDB" id="A0A9P6HGI9"/>
<evidence type="ECO:0000313" key="4">
    <source>
        <dbReference type="Proteomes" id="UP000736335"/>
    </source>
</evidence>
<proteinExistence type="predicted"/>